<proteinExistence type="predicted"/>
<accession>A0ABS6AAC4</accession>
<dbReference type="Proteomes" id="UP000753376">
    <property type="component" value="Unassembled WGS sequence"/>
</dbReference>
<reference evidence="2 3" key="1">
    <citation type="submission" date="2021-05" db="EMBL/GenBank/DDBJ databases">
        <title>Draft genomes of bacteria isolated from model marine particles.</title>
        <authorList>
            <person name="Datta M.S."/>
            <person name="Schwartzman J.A."/>
            <person name="Enke T.N."/>
            <person name="Saavedra J."/>
            <person name="Cermak N."/>
            <person name="Cordero O.X."/>
        </authorList>
    </citation>
    <scope>NUCLEOTIDE SEQUENCE [LARGE SCALE GENOMIC DNA]</scope>
    <source>
        <strain evidence="2 3">D2M19</strain>
    </source>
</reference>
<gene>
    <name evidence="2" type="ORF">KO508_09185</name>
</gene>
<evidence type="ECO:0000313" key="3">
    <source>
        <dbReference type="Proteomes" id="UP000753376"/>
    </source>
</evidence>
<protein>
    <submittedName>
        <fullName evidence="2">Helix-turn-helix domain-containing protein</fullName>
    </submittedName>
</protein>
<evidence type="ECO:0000259" key="1">
    <source>
        <dbReference type="PROSITE" id="PS50943"/>
    </source>
</evidence>
<dbReference type="Pfam" id="PF01381">
    <property type="entry name" value="HTH_3"/>
    <property type="match status" value="1"/>
</dbReference>
<dbReference type="CDD" id="cd00093">
    <property type="entry name" value="HTH_XRE"/>
    <property type="match status" value="1"/>
</dbReference>
<sequence>MARRTSAVLSSVTAATRHWATARSPAVSGGRSDHHAFSKRLQTGCDNNVNVPPYGKGLQTWLSKRLGVSQEAVRRWFNAESGPRPQLLSQLSAVPEVDESWLALGITNAPKSSKHRAYSDKAAGAAYVGFGLLRAAGYACAFAEHNAPPMCQRRCRHFVAIDTPALTPKS</sequence>
<organism evidence="2 3">
    <name type="scientific">Marinobacter salexigens</name>
    <dbReference type="NCBI Taxonomy" id="1925763"/>
    <lineage>
        <taxon>Bacteria</taxon>
        <taxon>Pseudomonadati</taxon>
        <taxon>Pseudomonadota</taxon>
        <taxon>Gammaproteobacteria</taxon>
        <taxon>Pseudomonadales</taxon>
        <taxon>Marinobacteraceae</taxon>
        <taxon>Marinobacter</taxon>
    </lineage>
</organism>
<keyword evidence="3" id="KW-1185">Reference proteome</keyword>
<evidence type="ECO:0000313" key="2">
    <source>
        <dbReference type="EMBL" id="MBU2874178.1"/>
    </source>
</evidence>
<name>A0ABS6AAC4_9GAMM</name>
<dbReference type="RefSeq" id="WP_216008027.1">
    <property type="nucleotide sequence ID" value="NZ_JAHKPV010000017.1"/>
</dbReference>
<dbReference type="EMBL" id="JAHKPV010000017">
    <property type="protein sequence ID" value="MBU2874178.1"/>
    <property type="molecule type" value="Genomic_DNA"/>
</dbReference>
<comment type="caution">
    <text evidence="2">The sequence shown here is derived from an EMBL/GenBank/DDBJ whole genome shotgun (WGS) entry which is preliminary data.</text>
</comment>
<dbReference type="PROSITE" id="PS50943">
    <property type="entry name" value="HTH_CROC1"/>
    <property type="match status" value="1"/>
</dbReference>
<dbReference type="InterPro" id="IPR001387">
    <property type="entry name" value="Cro/C1-type_HTH"/>
</dbReference>
<feature type="domain" description="HTH cro/C1-type" evidence="1">
    <location>
        <begin position="62"/>
        <end position="102"/>
    </location>
</feature>